<feature type="domain" description="SLH" evidence="3">
    <location>
        <begin position="29"/>
        <end position="96"/>
    </location>
</feature>
<dbReference type="Pfam" id="PF00395">
    <property type="entry name" value="SLH"/>
    <property type="match status" value="3"/>
</dbReference>
<comment type="caution">
    <text evidence="4">The sequence shown here is derived from an EMBL/GenBank/DDBJ whole genome shotgun (WGS) entry which is preliminary data.</text>
</comment>
<dbReference type="RefSeq" id="WP_323467113.1">
    <property type="nucleotide sequence ID" value="NZ_CP144224.1"/>
</dbReference>
<dbReference type="InterPro" id="IPR051465">
    <property type="entry name" value="Cell_Envelope_Struct_Comp"/>
</dbReference>
<dbReference type="PROSITE" id="PS51272">
    <property type="entry name" value="SLH"/>
    <property type="match status" value="3"/>
</dbReference>
<dbReference type="PANTHER" id="PTHR43308">
    <property type="entry name" value="OUTER MEMBRANE PROTEIN ALPHA-RELATED"/>
    <property type="match status" value="1"/>
</dbReference>
<feature type="chain" id="PRO_5042539067" evidence="2">
    <location>
        <begin position="25"/>
        <end position="349"/>
    </location>
</feature>
<organism evidence="4 5">
    <name type="scientific">Alkalihalophilus pseudofirmus</name>
    <name type="common">Bacillus pseudofirmus</name>
    <dbReference type="NCBI Taxonomy" id="79885"/>
    <lineage>
        <taxon>Bacteria</taxon>
        <taxon>Bacillati</taxon>
        <taxon>Bacillota</taxon>
        <taxon>Bacilli</taxon>
        <taxon>Bacillales</taxon>
        <taxon>Bacillaceae</taxon>
        <taxon>Alkalihalophilus</taxon>
    </lineage>
</organism>
<proteinExistence type="predicted"/>
<dbReference type="Proteomes" id="UP001285636">
    <property type="component" value="Unassembled WGS sequence"/>
</dbReference>
<feature type="signal peptide" evidence="2">
    <location>
        <begin position="1"/>
        <end position="24"/>
    </location>
</feature>
<accession>A0AAJ2NPX6</accession>
<protein>
    <submittedName>
        <fullName evidence="4">S-layer homology domain-containing protein</fullName>
    </submittedName>
</protein>
<feature type="domain" description="SLH" evidence="3">
    <location>
        <begin position="97"/>
        <end position="154"/>
    </location>
</feature>
<name>A0AAJ2NPX6_ALKPS</name>
<dbReference type="PANTHER" id="PTHR43308:SF5">
    <property type="entry name" value="S-LAYER PROTEIN _ PEPTIDOGLYCAN ENDO-BETA-N-ACETYLGLUCOSAMINIDASE"/>
    <property type="match status" value="1"/>
</dbReference>
<keyword evidence="1 2" id="KW-0732">Signal</keyword>
<evidence type="ECO:0000256" key="2">
    <source>
        <dbReference type="SAM" id="SignalP"/>
    </source>
</evidence>
<dbReference type="EMBL" id="JAWJAY010000003">
    <property type="protein sequence ID" value="MDV2886328.1"/>
    <property type="molecule type" value="Genomic_DNA"/>
</dbReference>
<gene>
    <name evidence="4" type="ORF">RYX45_14150</name>
</gene>
<sequence length="349" mass="39665">MKKSLIMFLVSLLFMSIFSVSASASERTVDSYIMYDIWGHWAEVELDDLVNADIFKGYTDDNGDAYLAPDQTITRGQFAVLLVRSLNLKPTGSGKSFSDVSKQSGLYNEIQIASDHEIIQGRKDGTFGPNAPITRDQLAAMIVRAFSETIEYTSENKSFTDVSAGYWAMEEIQKASSVGIIRGDSSGKFRPRELAKRAHAGVMLHRALQMESKDLADEAELKQFISSNEKAIYALLSNSDSNGLLELANHYYTGYQKAYFTDLYEWLIFDDIEQTYEFVGEPTIEVSHLSTRFAQLSLNGKLKMTYRDDTTNFETTMDYEEFFYVKKTEDDWKVYYTEMPIELEGLSIK</sequence>
<evidence type="ECO:0000259" key="3">
    <source>
        <dbReference type="PROSITE" id="PS51272"/>
    </source>
</evidence>
<evidence type="ECO:0000313" key="5">
    <source>
        <dbReference type="Proteomes" id="UP001285636"/>
    </source>
</evidence>
<dbReference type="InterPro" id="IPR001119">
    <property type="entry name" value="SLH_dom"/>
</dbReference>
<feature type="domain" description="SLH" evidence="3">
    <location>
        <begin position="155"/>
        <end position="218"/>
    </location>
</feature>
<evidence type="ECO:0000313" key="4">
    <source>
        <dbReference type="EMBL" id="MDV2886328.1"/>
    </source>
</evidence>
<reference evidence="4" key="1">
    <citation type="submission" date="2023-10" db="EMBL/GenBank/DDBJ databases">
        <title>Screening of Alkalihalophilus pseudofirmusBZ-TG-HK211 and Its Alleviation of Salt Stress on Rapeseed Growth.</title>
        <authorList>
            <person name="Zhao B."/>
            <person name="Guo T."/>
        </authorList>
    </citation>
    <scope>NUCLEOTIDE SEQUENCE</scope>
    <source>
        <strain evidence="4">BZ-TG-HK211</strain>
    </source>
</reference>
<evidence type="ECO:0000256" key="1">
    <source>
        <dbReference type="ARBA" id="ARBA00022729"/>
    </source>
</evidence>
<dbReference type="AlphaFoldDB" id="A0AAJ2NPX6"/>